<dbReference type="InterPro" id="IPR041698">
    <property type="entry name" value="Methyltransf_25"/>
</dbReference>
<protein>
    <submittedName>
        <fullName evidence="2">Class I SAM-dependent methyltransferase</fullName>
    </submittedName>
</protein>
<dbReference type="SUPFAM" id="SSF53335">
    <property type="entry name" value="S-adenosyl-L-methionine-dependent methyltransferases"/>
    <property type="match status" value="1"/>
</dbReference>
<dbReference type="GO" id="GO:0032259">
    <property type="term" value="P:methylation"/>
    <property type="evidence" value="ECO:0007669"/>
    <property type="project" value="UniProtKB-KW"/>
</dbReference>
<sequence length="255" mass="27845">MPQNTFDTRLAETYEAKWPELFDPAVVDPAVDFLAGLAGGGAALELGIGTGRLALPLSRRGVPVHGIDLSTAMLAQLRAKPGAEHVGVTTGDFATTRVPGTFRLAYLVRNTITNLTTQDEQVACFRNAAAHLEPGGGFVIEVYVPELRRLPPGQTVHPFAVTPEHLGFEEYDVAAQLAVSHHYWTVDGQVETYSSTHRYVWPAELDLMARLAGMTLHERWAGWRREPFTGDSRSHVSLWRKPPLRTGSAAARPAG</sequence>
<accession>A0ABP5PWL2</accession>
<organism evidence="2 3">
    <name type="scientific">Nonomuraea monospora</name>
    <dbReference type="NCBI Taxonomy" id="568818"/>
    <lineage>
        <taxon>Bacteria</taxon>
        <taxon>Bacillati</taxon>
        <taxon>Actinomycetota</taxon>
        <taxon>Actinomycetes</taxon>
        <taxon>Streptosporangiales</taxon>
        <taxon>Streptosporangiaceae</taxon>
        <taxon>Nonomuraea</taxon>
    </lineage>
</organism>
<feature type="domain" description="Methyltransferase" evidence="1">
    <location>
        <begin position="44"/>
        <end position="136"/>
    </location>
</feature>
<gene>
    <name evidence="2" type="ORF">GCM10009850_115990</name>
</gene>
<dbReference type="EMBL" id="BAAAQX010000061">
    <property type="protein sequence ID" value="GAA2216130.1"/>
    <property type="molecule type" value="Genomic_DNA"/>
</dbReference>
<dbReference type="Gene3D" id="3.40.50.150">
    <property type="entry name" value="Vaccinia Virus protein VP39"/>
    <property type="match status" value="1"/>
</dbReference>
<comment type="caution">
    <text evidence="2">The sequence shown here is derived from an EMBL/GenBank/DDBJ whole genome shotgun (WGS) entry which is preliminary data.</text>
</comment>
<keyword evidence="3" id="KW-1185">Reference proteome</keyword>
<evidence type="ECO:0000313" key="3">
    <source>
        <dbReference type="Proteomes" id="UP001499843"/>
    </source>
</evidence>
<evidence type="ECO:0000313" key="2">
    <source>
        <dbReference type="EMBL" id="GAA2216130.1"/>
    </source>
</evidence>
<dbReference type="Pfam" id="PF13649">
    <property type="entry name" value="Methyltransf_25"/>
    <property type="match status" value="1"/>
</dbReference>
<dbReference type="Proteomes" id="UP001499843">
    <property type="component" value="Unassembled WGS sequence"/>
</dbReference>
<name>A0ABP5PWL2_9ACTN</name>
<dbReference type="CDD" id="cd02440">
    <property type="entry name" value="AdoMet_MTases"/>
    <property type="match status" value="1"/>
</dbReference>
<dbReference type="RefSeq" id="WP_344495451.1">
    <property type="nucleotide sequence ID" value="NZ_BAAAQX010000061.1"/>
</dbReference>
<reference evidence="3" key="1">
    <citation type="journal article" date="2019" name="Int. J. Syst. Evol. Microbiol.">
        <title>The Global Catalogue of Microorganisms (GCM) 10K type strain sequencing project: providing services to taxonomists for standard genome sequencing and annotation.</title>
        <authorList>
            <consortium name="The Broad Institute Genomics Platform"/>
            <consortium name="The Broad Institute Genome Sequencing Center for Infectious Disease"/>
            <person name="Wu L."/>
            <person name="Ma J."/>
        </authorList>
    </citation>
    <scope>NUCLEOTIDE SEQUENCE [LARGE SCALE GENOMIC DNA]</scope>
    <source>
        <strain evidence="3">JCM 16114</strain>
    </source>
</reference>
<dbReference type="InterPro" id="IPR029063">
    <property type="entry name" value="SAM-dependent_MTases_sf"/>
</dbReference>
<evidence type="ECO:0000259" key="1">
    <source>
        <dbReference type="Pfam" id="PF13649"/>
    </source>
</evidence>
<dbReference type="GO" id="GO:0008168">
    <property type="term" value="F:methyltransferase activity"/>
    <property type="evidence" value="ECO:0007669"/>
    <property type="project" value="UniProtKB-KW"/>
</dbReference>
<keyword evidence="2" id="KW-0808">Transferase</keyword>
<proteinExistence type="predicted"/>
<keyword evidence="2" id="KW-0489">Methyltransferase</keyword>